<sequence length="218" mass="23111">MGWFKRDAAAESAGAAVTIIARGQKLSGQVNLDGKLHIDGCFEGQLRSQDSITIGRRGEVRGVVQARQISVSGLLDAEIHCDELNVERDGRVRGVVHSRQMTIHKRGCFIGERALTADSSLMTPGQLEQLHPDSVSVTPSTVSDTAIIELPAAPPLPEGDSSSSKPDQESAPSKEGQLTQMLEQMLGEVPTVGDMGAAPKQSKATKADKADPSSESEN</sequence>
<name>A0A369WS01_9GAMM</name>
<dbReference type="AlphaFoldDB" id="A0A369WS01"/>
<organism evidence="3 4">
    <name type="scientific">Motiliproteus coralliicola</name>
    <dbReference type="NCBI Taxonomy" id="2283196"/>
    <lineage>
        <taxon>Bacteria</taxon>
        <taxon>Pseudomonadati</taxon>
        <taxon>Pseudomonadota</taxon>
        <taxon>Gammaproteobacteria</taxon>
        <taxon>Oceanospirillales</taxon>
        <taxon>Oceanospirillaceae</taxon>
        <taxon>Motiliproteus</taxon>
    </lineage>
</organism>
<dbReference type="Pfam" id="PF04519">
    <property type="entry name" value="Bactofilin"/>
    <property type="match status" value="1"/>
</dbReference>
<keyword evidence="4" id="KW-1185">Reference proteome</keyword>
<gene>
    <name evidence="3" type="ORF">DV711_04775</name>
</gene>
<dbReference type="OrthoDB" id="5612117at2"/>
<dbReference type="PANTHER" id="PTHR35024">
    <property type="entry name" value="HYPOTHETICAL CYTOSOLIC PROTEIN"/>
    <property type="match status" value="1"/>
</dbReference>
<evidence type="ECO:0000256" key="2">
    <source>
        <dbReference type="SAM" id="MobiDB-lite"/>
    </source>
</evidence>
<reference evidence="3 4" key="1">
    <citation type="submission" date="2018-07" db="EMBL/GenBank/DDBJ databases">
        <title>Motiliproteus coralliicola sp. nov., a bacterium isolated from Coral.</title>
        <authorList>
            <person name="Wang G."/>
        </authorList>
    </citation>
    <scope>NUCLEOTIDE SEQUENCE [LARGE SCALE GENOMIC DNA]</scope>
    <source>
        <strain evidence="3 4">C34</strain>
    </source>
</reference>
<accession>A0A369WS01</accession>
<evidence type="ECO:0000256" key="1">
    <source>
        <dbReference type="ARBA" id="ARBA00044755"/>
    </source>
</evidence>
<evidence type="ECO:0000313" key="4">
    <source>
        <dbReference type="Proteomes" id="UP000253769"/>
    </source>
</evidence>
<dbReference type="PANTHER" id="PTHR35024:SF4">
    <property type="entry name" value="POLYMER-FORMING CYTOSKELETAL PROTEIN"/>
    <property type="match status" value="1"/>
</dbReference>
<evidence type="ECO:0000313" key="3">
    <source>
        <dbReference type="EMBL" id="RDE24900.1"/>
    </source>
</evidence>
<dbReference type="EMBL" id="QQOH01000001">
    <property type="protein sequence ID" value="RDE24900.1"/>
    <property type="molecule type" value="Genomic_DNA"/>
</dbReference>
<protein>
    <submittedName>
        <fullName evidence="3">Polymer-forming cytoskeletal protein</fullName>
    </submittedName>
</protein>
<dbReference type="InterPro" id="IPR007607">
    <property type="entry name" value="BacA/B"/>
</dbReference>
<proteinExistence type="inferred from homology"/>
<dbReference type="RefSeq" id="WP_114694492.1">
    <property type="nucleotide sequence ID" value="NZ_QQOH01000001.1"/>
</dbReference>
<comment type="caution">
    <text evidence="3">The sequence shown here is derived from an EMBL/GenBank/DDBJ whole genome shotgun (WGS) entry which is preliminary data.</text>
</comment>
<dbReference type="Proteomes" id="UP000253769">
    <property type="component" value="Unassembled WGS sequence"/>
</dbReference>
<comment type="similarity">
    <text evidence="1">Belongs to the bactofilin family.</text>
</comment>
<feature type="region of interest" description="Disordered" evidence="2">
    <location>
        <begin position="151"/>
        <end position="218"/>
    </location>
</feature>